<organism evidence="3 4">
    <name type="scientific">Raphanus sativus chrysovirus 1</name>
    <dbReference type="NCBI Taxonomy" id="1162393"/>
    <lineage>
        <taxon>Viruses</taxon>
        <taxon>Riboviria</taxon>
        <taxon>Orthornavirae</taxon>
        <taxon>Duplornaviricota</taxon>
        <taxon>Chrymotiviricetes</taxon>
        <taxon>Ghabrivirales</taxon>
        <taxon>Alphatotivirineae</taxon>
        <taxon>Chrysoviridae</taxon>
        <taxon>Alphachrysovirus</taxon>
        <taxon>Alphachrysovirus raphani</taxon>
    </lineage>
</organism>
<name>H9BPR2_9VIRU</name>
<evidence type="ECO:0000259" key="2">
    <source>
        <dbReference type="Pfam" id="PF21685"/>
    </source>
</evidence>
<sequence length="1101" mass="124074">MMSGGIDFDIDHCVNVIRNNSRGFQKAKAEYSSIRELRYTDLTCTNRDMGELGAVLKNASVYIDRVVRGGHAGLASPVFIIDYDLRANLLKAAEYAIECVNLSFRVEWNVVDVRVELYPGVATNVIVTHELAPMMRDGKARDLTKFASATGLGMKEVRDDNSRNMPLLMDVFQSGSVGQNKLTRLVKGCLMYIDRLELGPTTVRHAELSTMKYNVESLIGTLDLEDTAFVYTKHDTAPSHNLILYSMCQSYPSPYLGGADHVHIPADGRYIVLVGNNPTRYCQDTYVSAELIMGTMIEYAEYFCLGNQIEAAMAIACSLRQNRYFKVVGLPSVLSGCDVIAPALGRLEAGVTEKTMLSIGAATMLGRFHQMSCLVLIKDVLTSVRNTSRNNYFLYDNIRDVLSRDRFTLLEYLEDKTFSGMLKISMDMQWLPYLDDEAMKSFDNISIFEGFWVVNNPLTALKDGAIRCLKKGVKKAISLHAPGLFMDSFDTLYNEVVLGGGDENFNIPDGGYTISVSNIRCLRRPKPIEDFEFEVDVDLTVPCENSKAPPAPKRFSSKPYSGWEVGSDSEEVRPTRRTVPHNALPPIPRAPARARAPPPLQVPFQAPAQESLGHWDDVEDDPNPPVVVRPTLVATGEVMCNMEAMRVALPGVTMPVVGEKETTAGEQEESGDEGTVVAETTDLPPVQILDESPGLDKSTDTPFVSCLVTQPVVIAQPSQLPRSGVDVILGQRRFTDGSVVRSDDSGGRRGALRPIVPQQSSGARVGRPLTQHITHLGKDEFQVVDAMRVYDFVNDRRSMSIEMMELRDYLLCLPQYTYAGEKIWKFRAEGDARNKLMECVEVWNTHKQGRIEDFSESWRSTILELREKNLYRVEAYEWPKATDEEVDSYRGKPLLHEALSREDDFQLPAGKTLEDLRGINKFCGAFDWWTVEACRICKLNDRVEVLTESSKKWLADYVDKGGHCSAFGEVWRMVKDHALFKSMDWHLVSGEMKDIIKHSKKRDLKVNFRNDSKQKSIDYLCRTDSFTADKMSRYISKEKYNDAVYRMMEVSLAKMNLLLHQLAVTGKMITRPEYYVIAYRSTRQEANFEYKLKSLLSRYVD</sequence>
<dbReference type="InterPro" id="IPR049324">
    <property type="entry name" value="P2_N_fungal_virus"/>
</dbReference>
<evidence type="ECO:0000313" key="4">
    <source>
        <dbReference type="Proteomes" id="UP000297133"/>
    </source>
</evidence>
<dbReference type="Pfam" id="PF21685">
    <property type="entry name" value="Fungal_virus_P2_N"/>
    <property type="match status" value="1"/>
</dbReference>
<keyword evidence="3" id="KW-0946">Virion</keyword>
<feature type="domain" description="Capsid protein N-terminal" evidence="2">
    <location>
        <begin position="103"/>
        <end position="450"/>
    </location>
</feature>
<keyword evidence="4" id="KW-1185">Reference proteome</keyword>
<dbReference type="Proteomes" id="UP000297133">
    <property type="component" value="Genome"/>
</dbReference>
<dbReference type="GeneID" id="40527346"/>
<reference evidence="3 4" key="1">
    <citation type="journal article" date="2013" name="Virus Res.">
        <title>Molecular characterization of a trisegmented chrysovirus isolated from the radish Raphanus sativus.</title>
        <authorList>
            <person name="Li L."/>
            <person name="Liu J."/>
            <person name="Xu A."/>
            <person name="Wang T."/>
            <person name="Chen J."/>
            <person name="Zhu X."/>
        </authorList>
    </citation>
    <scope>NUCLEOTIDE SEQUENCE [LARGE SCALE GENOMIC DNA]</scope>
</reference>
<protein>
    <submittedName>
        <fullName evidence="3">Putative coat protein</fullName>
    </submittedName>
</protein>
<dbReference type="RefSeq" id="YP_009667002.1">
    <property type="nucleotide sequence ID" value="NC_043656.1"/>
</dbReference>
<dbReference type="GO" id="GO:0019028">
    <property type="term" value="C:viral capsid"/>
    <property type="evidence" value="ECO:0007669"/>
    <property type="project" value="UniProtKB-KW"/>
</dbReference>
<evidence type="ECO:0000313" key="3">
    <source>
        <dbReference type="EMBL" id="AFE83591.1"/>
    </source>
</evidence>
<accession>H9BPR2</accession>
<proteinExistence type="predicted"/>
<dbReference type="KEGG" id="vg:40527346"/>
<feature type="region of interest" description="Disordered" evidence="1">
    <location>
        <begin position="546"/>
        <end position="597"/>
    </location>
</feature>
<dbReference type="EMBL" id="JQ045336">
    <property type="protein sequence ID" value="AFE83591.1"/>
    <property type="molecule type" value="Genomic_RNA"/>
</dbReference>
<keyword evidence="3" id="KW-0167">Capsid protein</keyword>
<evidence type="ECO:0000256" key="1">
    <source>
        <dbReference type="SAM" id="MobiDB-lite"/>
    </source>
</evidence>